<dbReference type="InterPro" id="IPR003661">
    <property type="entry name" value="HisK_dim/P_dom"/>
</dbReference>
<dbReference type="InterPro" id="IPR036890">
    <property type="entry name" value="HATPase_C_sf"/>
</dbReference>
<dbReference type="SUPFAM" id="SSF55874">
    <property type="entry name" value="ATPase domain of HSP90 chaperone/DNA topoisomerase II/histidine kinase"/>
    <property type="match status" value="1"/>
</dbReference>
<evidence type="ECO:0000256" key="3">
    <source>
        <dbReference type="ARBA" id="ARBA00012438"/>
    </source>
</evidence>
<dbReference type="RefSeq" id="WP_037334857.1">
    <property type="nucleotide sequence ID" value="NZ_APNK01000004.1"/>
</dbReference>
<dbReference type="CDD" id="cd00075">
    <property type="entry name" value="HATPase"/>
    <property type="match status" value="1"/>
</dbReference>
<keyword evidence="4" id="KW-0597">Phosphoprotein</keyword>
<evidence type="ECO:0000256" key="2">
    <source>
        <dbReference type="ARBA" id="ARBA00004370"/>
    </source>
</evidence>
<evidence type="ECO:0000259" key="9">
    <source>
        <dbReference type="PROSITE" id="PS50109"/>
    </source>
</evidence>
<dbReference type="Gene3D" id="3.30.565.10">
    <property type="entry name" value="Histidine kinase-like ATPase, C-terminal domain"/>
    <property type="match status" value="1"/>
</dbReference>
<proteinExistence type="predicted"/>
<dbReference type="STRING" id="1304275.C41B8_04891"/>
<comment type="catalytic activity">
    <reaction evidence="1">
        <text>ATP + protein L-histidine = ADP + protein N-phospho-L-histidine.</text>
        <dbReference type="EC" id="2.7.13.3"/>
    </reaction>
</comment>
<keyword evidence="8" id="KW-0812">Transmembrane</keyword>
<name>A0A084IPA6_SALHC</name>
<evidence type="ECO:0000256" key="6">
    <source>
        <dbReference type="ARBA" id="ARBA00022777"/>
    </source>
</evidence>
<dbReference type="eggNOG" id="COG2205">
    <property type="taxonomic scope" value="Bacteria"/>
</dbReference>
<comment type="caution">
    <text evidence="11">The sequence shown here is derived from an EMBL/GenBank/DDBJ whole genome shotgun (WGS) entry which is preliminary data.</text>
</comment>
<dbReference type="Gene3D" id="1.10.287.130">
    <property type="match status" value="1"/>
</dbReference>
<keyword evidence="5" id="KW-0808">Transferase</keyword>
<dbReference type="Pfam" id="PF00512">
    <property type="entry name" value="HisKA"/>
    <property type="match status" value="1"/>
</dbReference>
<dbReference type="CDD" id="cd06225">
    <property type="entry name" value="HAMP"/>
    <property type="match status" value="1"/>
</dbReference>
<dbReference type="InterPro" id="IPR005467">
    <property type="entry name" value="His_kinase_dom"/>
</dbReference>
<reference evidence="11 12" key="1">
    <citation type="submission" date="2013-03" db="EMBL/GenBank/DDBJ databases">
        <title>Salinisphaera hydrothermalis C41B8 Genome Sequencing.</title>
        <authorList>
            <person name="Li C."/>
            <person name="Lai Q."/>
            <person name="Shao Z."/>
        </authorList>
    </citation>
    <scope>NUCLEOTIDE SEQUENCE [LARGE SCALE GENOMIC DNA]</scope>
    <source>
        <strain evidence="11 12">C41B8</strain>
    </source>
</reference>
<keyword evidence="12" id="KW-1185">Reference proteome</keyword>
<protein>
    <recommendedName>
        <fullName evidence="3">histidine kinase</fullName>
        <ecNumber evidence="3">2.7.13.3</ecNumber>
    </recommendedName>
</protein>
<dbReference type="PROSITE" id="PS50885">
    <property type="entry name" value="HAMP"/>
    <property type="match status" value="1"/>
</dbReference>
<sequence length="497" mass="54432">MPRHDPHNKTSAHRRLLGVLLRPRSINGLVLASFAVVATPLMVAIVASVVYVNRLNTQSERLVMQGVAVTRDSKRLNSLLIGMERSARQYRVLGSDDLLQRFASQAKDFETELKSLASLHLDTVPSWNLSKLRTQVASLATQLGTGDQQTNNVIATLNSIRDATDAIADQGTQFVDQELDRLQSTARHARLFLLVCVFALIPAAIALGLFLTFVITRPLRQILDAVAHLGTGDFSRPVSIVAPASELDRLGERLDWMRQRLATLDEEKQQFIRHMSHELKTPLASIREGTELLADGSVGRLSQEQHEVATILQSNSQDLATLIDNLLNSAAWQQQRSRLEYAECDLAALIARMIERQKLAIEARGLNVERPRSSVWLTADADRLHLIVDNLLANAVKYSPAGGTIRIEVEHDTRGGTDLYVSDDGPGVAPAERERIFEAFVRGSSTPGTASAVKGTGIGLSVVRDCAQAHGGHADVVERGGCRSVFHVYIPPQNALA</sequence>
<organism evidence="11 12">
    <name type="scientific">Salinisphaera hydrothermalis (strain C41B8)</name>
    <dbReference type="NCBI Taxonomy" id="1304275"/>
    <lineage>
        <taxon>Bacteria</taxon>
        <taxon>Pseudomonadati</taxon>
        <taxon>Pseudomonadota</taxon>
        <taxon>Gammaproteobacteria</taxon>
        <taxon>Salinisphaerales</taxon>
        <taxon>Salinisphaeraceae</taxon>
        <taxon>Salinisphaera</taxon>
    </lineage>
</organism>
<dbReference type="SUPFAM" id="SSF158472">
    <property type="entry name" value="HAMP domain-like"/>
    <property type="match status" value="1"/>
</dbReference>
<keyword evidence="8" id="KW-1133">Transmembrane helix</keyword>
<keyword evidence="8" id="KW-0472">Membrane</keyword>
<dbReference type="EC" id="2.7.13.3" evidence="3"/>
<dbReference type="InterPro" id="IPR050736">
    <property type="entry name" value="Sensor_HK_Regulatory"/>
</dbReference>
<dbReference type="InterPro" id="IPR004358">
    <property type="entry name" value="Sig_transdc_His_kin-like_C"/>
</dbReference>
<comment type="subcellular location">
    <subcellularLocation>
        <location evidence="2">Membrane</location>
    </subcellularLocation>
</comment>
<dbReference type="InterPro" id="IPR036097">
    <property type="entry name" value="HisK_dim/P_sf"/>
</dbReference>
<evidence type="ECO:0000313" key="11">
    <source>
        <dbReference type="EMBL" id="KEZ78540.1"/>
    </source>
</evidence>
<dbReference type="GO" id="GO:0000155">
    <property type="term" value="F:phosphorelay sensor kinase activity"/>
    <property type="evidence" value="ECO:0007669"/>
    <property type="project" value="InterPro"/>
</dbReference>
<dbReference type="GO" id="GO:0016020">
    <property type="term" value="C:membrane"/>
    <property type="evidence" value="ECO:0007669"/>
    <property type="project" value="UniProtKB-SubCell"/>
</dbReference>
<keyword evidence="7" id="KW-0902">Two-component regulatory system</keyword>
<dbReference type="PRINTS" id="PR00344">
    <property type="entry name" value="BCTRLSENSOR"/>
</dbReference>
<evidence type="ECO:0000256" key="4">
    <source>
        <dbReference type="ARBA" id="ARBA00022553"/>
    </source>
</evidence>
<evidence type="ECO:0000256" key="5">
    <source>
        <dbReference type="ARBA" id="ARBA00022679"/>
    </source>
</evidence>
<dbReference type="AlphaFoldDB" id="A0A084IPA6"/>
<dbReference type="SMART" id="SM00388">
    <property type="entry name" value="HisKA"/>
    <property type="match status" value="1"/>
</dbReference>
<evidence type="ECO:0000256" key="7">
    <source>
        <dbReference type="ARBA" id="ARBA00023012"/>
    </source>
</evidence>
<feature type="transmembrane region" description="Helical" evidence="8">
    <location>
        <begin position="29"/>
        <end position="52"/>
    </location>
</feature>
<evidence type="ECO:0000313" key="12">
    <source>
        <dbReference type="Proteomes" id="UP000028302"/>
    </source>
</evidence>
<dbReference type="Pfam" id="PF02518">
    <property type="entry name" value="HATPase_c"/>
    <property type="match status" value="1"/>
</dbReference>
<dbReference type="InterPro" id="IPR003660">
    <property type="entry name" value="HAMP_dom"/>
</dbReference>
<dbReference type="PANTHER" id="PTHR43711">
    <property type="entry name" value="TWO-COMPONENT HISTIDINE KINASE"/>
    <property type="match status" value="1"/>
</dbReference>
<accession>A0A084IPA6</accession>
<dbReference type="EMBL" id="APNK01000004">
    <property type="protein sequence ID" value="KEZ78540.1"/>
    <property type="molecule type" value="Genomic_DNA"/>
</dbReference>
<dbReference type="CDD" id="cd00082">
    <property type="entry name" value="HisKA"/>
    <property type="match status" value="1"/>
</dbReference>
<dbReference type="Pfam" id="PF00672">
    <property type="entry name" value="HAMP"/>
    <property type="match status" value="1"/>
</dbReference>
<dbReference type="SUPFAM" id="SSF47384">
    <property type="entry name" value="Homodimeric domain of signal transducing histidine kinase"/>
    <property type="match status" value="1"/>
</dbReference>
<evidence type="ECO:0000256" key="8">
    <source>
        <dbReference type="SAM" id="Phobius"/>
    </source>
</evidence>
<evidence type="ECO:0000256" key="1">
    <source>
        <dbReference type="ARBA" id="ARBA00000085"/>
    </source>
</evidence>
<dbReference type="SMART" id="SM00304">
    <property type="entry name" value="HAMP"/>
    <property type="match status" value="1"/>
</dbReference>
<dbReference type="Proteomes" id="UP000028302">
    <property type="component" value="Unassembled WGS sequence"/>
</dbReference>
<dbReference type="Gene3D" id="6.10.340.10">
    <property type="match status" value="1"/>
</dbReference>
<gene>
    <name evidence="11" type="ORF">C41B8_04891</name>
</gene>
<dbReference type="PATRIC" id="fig|1304275.5.peg.1001"/>
<feature type="domain" description="Histidine kinase" evidence="9">
    <location>
        <begin position="274"/>
        <end position="494"/>
    </location>
</feature>
<dbReference type="PANTHER" id="PTHR43711:SF1">
    <property type="entry name" value="HISTIDINE KINASE 1"/>
    <property type="match status" value="1"/>
</dbReference>
<dbReference type="PROSITE" id="PS50109">
    <property type="entry name" value="HIS_KIN"/>
    <property type="match status" value="1"/>
</dbReference>
<dbReference type="InterPro" id="IPR003594">
    <property type="entry name" value="HATPase_dom"/>
</dbReference>
<dbReference type="SMART" id="SM00387">
    <property type="entry name" value="HATPase_c"/>
    <property type="match status" value="1"/>
</dbReference>
<keyword evidence="6 11" id="KW-0418">Kinase</keyword>
<feature type="domain" description="HAMP" evidence="10">
    <location>
        <begin position="213"/>
        <end position="266"/>
    </location>
</feature>
<feature type="transmembrane region" description="Helical" evidence="8">
    <location>
        <begin position="191"/>
        <end position="215"/>
    </location>
</feature>
<evidence type="ECO:0000259" key="10">
    <source>
        <dbReference type="PROSITE" id="PS50885"/>
    </source>
</evidence>